<name>A0A1I6ZRK1_9FLAO</name>
<dbReference type="OrthoDB" id="9807496at2"/>
<keyword evidence="1" id="KW-0732">Signal</keyword>
<protein>
    <recommendedName>
        <fullName evidence="4">Por secretion system C-terminal sorting domain-containing protein</fullName>
    </recommendedName>
</protein>
<evidence type="ECO:0000313" key="2">
    <source>
        <dbReference type="EMBL" id="SFT65324.1"/>
    </source>
</evidence>
<evidence type="ECO:0000313" key="3">
    <source>
        <dbReference type="Proteomes" id="UP000236454"/>
    </source>
</evidence>
<feature type="chain" id="PRO_5014653998" description="Por secretion system C-terminal sorting domain-containing protein" evidence="1">
    <location>
        <begin position="23"/>
        <end position="1312"/>
    </location>
</feature>
<dbReference type="Proteomes" id="UP000236454">
    <property type="component" value="Unassembled WGS sequence"/>
</dbReference>
<proteinExistence type="predicted"/>
<organism evidence="2 3">
    <name type="scientific">Lishizhenia tianjinensis</name>
    <dbReference type="NCBI Taxonomy" id="477690"/>
    <lineage>
        <taxon>Bacteria</taxon>
        <taxon>Pseudomonadati</taxon>
        <taxon>Bacteroidota</taxon>
        <taxon>Flavobacteriia</taxon>
        <taxon>Flavobacteriales</taxon>
        <taxon>Crocinitomicaceae</taxon>
        <taxon>Lishizhenia</taxon>
    </lineage>
</organism>
<reference evidence="2 3" key="1">
    <citation type="submission" date="2016-10" db="EMBL/GenBank/DDBJ databases">
        <authorList>
            <person name="de Groot N.N."/>
        </authorList>
    </citation>
    <scope>NUCLEOTIDE SEQUENCE [LARGE SCALE GENOMIC DNA]</scope>
    <source>
        <strain evidence="2 3">CGMCC 1.7005</strain>
    </source>
</reference>
<gene>
    <name evidence="2" type="ORF">SAMN05216474_1569</name>
</gene>
<dbReference type="STRING" id="477690.SAMN05216474_1569"/>
<sequence>MKQAITLLLLFPLYLAAQPYLGQEPEVPVLEMKAATCVPANTSTYLELNNVSALVHTAGNLWQVNGQNFSHYEVPKNSGIMALFASALWLGGKDVNGQLKLAALRYRNGNDYWTGPLTIGNATTDSETCEEYDKHFISTQDEVREFRAWFDAGLLDQENGTNLQNTLYPNYEIPKFIKEWPAHGDIEAGQDYYLAPFYDRDEDGNYDWENGDYPWYDLDKSIDCRTDRTVTIFGDQNFWWVMNDKGNIHTESGGDPIGMEIRAQAFSFSTNDEVNNMTFYNYELINRSTQTLYDTYFGLMIDVALGGPYDDYVGCDVSRGLGYAYNGNAFDPDVSGFLGYGNSPPAIGVDFFEGPYQDDDGIDNAFGIGPNEALNGIGYGDSIVDNERFGMRRFLYYNNLGGGADINTTDPQTAIDYYNYLSGYWKDGTRFTYGGNGHSSGGGNPNVTADFMFPGDTDPLGWGTGGNPQPIWTEQTAGNPPYDRRFAQSAGPFVLKPGAVNNITMGVVWARSGQADPFTSVISLQKADDKAQALFENCFKVIEGPHAPDMQVQELENELSFTLENPTNSNNFNEGYREVDPFIAGGDSLDNVYRFQGYQVYQLSGKGVSVSDLGDIDKARLVFQCDIKDSVKRLVNFEFDNDLLAAVPTEKVNGTDDGIRHSFNVKEDMFASGASKALVNFKRYYYMAIAYAYNNYKTYKPNDPSALDGQQKPYIASRKSAIGEVRVIEAIPHLPTPEAGGTIANVGYGFELPVTRLDGMGNGGRILDLSEETKSEILKQNKVDRITYASNGGPVAVKVIDPLNVKVGDFKMYFHEDENGELDQSNWTIIETISGDSISSDKSINIFNEQLLPEWGLSVSLEQTDYRYAAASVQYTSPLEATLVFEDSSKNWLIGLQDNDSYTPNNWIRSGTYTPTSTDCNPAAGINNPCNYPDANGVDPEKTYTKLLDGIVAPFGLVGYQAEGMPIGNVGSYSISGALASTQVGKTKSVDIIFTDDKSLWTKCPVLETGRDQNLNENQGQPFALRNSPSLDENGNEIAGSTGFSYFPGYAIEIETGKRLNMAFGENSFLSGENGNDMLWNPTSSVYSNLGVAKLGGMHPVFVFSADMYNNGASYYTGDMSSFEANMDYANTSGAKVTNFYRSIMWVMYPLLNEGHTVLESNATMRLRVNRKYEEYTATNENNSLPLYGFSTRAFVTEVDNTPALASVLDQINVVPNPYYAYSEYEADRLDKRVKFTNLPERCNIRIYNAGGRLVREIRKDNPLTFTDWNLTNAAGIPIGSGTYIVHIEVPGVGETVLKAFIAMRQPDLENI</sequence>
<keyword evidence="3" id="KW-1185">Reference proteome</keyword>
<dbReference type="Gene3D" id="2.60.40.4070">
    <property type="match status" value="1"/>
</dbReference>
<feature type="signal peptide" evidence="1">
    <location>
        <begin position="1"/>
        <end position="22"/>
    </location>
</feature>
<evidence type="ECO:0000256" key="1">
    <source>
        <dbReference type="SAM" id="SignalP"/>
    </source>
</evidence>
<evidence type="ECO:0008006" key="4">
    <source>
        <dbReference type="Google" id="ProtNLM"/>
    </source>
</evidence>
<dbReference type="EMBL" id="FPAS01000002">
    <property type="protein sequence ID" value="SFT65324.1"/>
    <property type="molecule type" value="Genomic_DNA"/>
</dbReference>
<accession>A0A1I6ZRK1</accession>
<dbReference type="RefSeq" id="WP_090247940.1">
    <property type="nucleotide sequence ID" value="NZ_FPAS01000002.1"/>
</dbReference>